<proteinExistence type="predicted"/>
<gene>
    <name evidence="2" type="ORF">COB20_04820</name>
</gene>
<protein>
    <submittedName>
        <fullName evidence="2">Glyoxalase</fullName>
    </submittedName>
</protein>
<dbReference type="Gene3D" id="3.10.180.10">
    <property type="entry name" value="2,3-Dihydroxybiphenyl 1,2-Dioxygenase, domain 1"/>
    <property type="match status" value="1"/>
</dbReference>
<evidence type="ECO:0000313" key="3">
    <source>
        <dbReference type="Proteomes" id="UP000218767"/>
    </source>
</evidence>
<organism evidence="2 3">
    <name type="scientific">SAR86 cluster bacterium</name>
    <dbReference type="NCBI Taxonomy" id="2030880"/>
    <lineage>
        <taxon>Bacteria</taxon>
        <taxon>Pseudomonadati</taxon>
        <taxon>Pseudomonadota</taxon>
        <taxon>Gammaproteobacteria</taxon>
        <taxon>SAR86 cluster</taxon>
    </lineage>
</organism>
<comment type="caution">
    <text evidence="2">The sequence shown here is derived from an EMBL/GenBank/DDBJ whole genome shotgun (WGS) entry which is preliminary data.</text>
</comment>
<dbReference type="EMBL" id="NVUL01000017">
    <property type="protein sequence ID" value="PCI79443.1"/>
    <property type="molecule type" value="Genomic_DNA"/>
</dbReference>
<dbReference type="SUPFAM" id="SSF54593">
    <property type="entry name" value="Glyoxalase/Bleomycin resistance protein/Dihydroxybiphenyl dioxygenase"/>
    <property type="match status" value="1"/>
</dbReference>
<dbReference type="InterPro" id="IPR037523">
    <property type="entry name" value="VOC_core"/>
</dbReference>
<evidence type="ECO:0000313" key="2">
    <source>
        <dbReference type="EMBL" id="PCI79443.1"/>
    </source>
</evidence>
<sequence>MIGYVTVGTNDLEKSAKYYDELLAEMGAKRFMEMDTFIAWSNDPAGCGFSITKPFDGNPASVGNGVMVALMVDSTDKVDALYAKAIELGGTDEGAPGARSDNFYAGYFRDLDGNKLNFFCTT</sequence>
<dbReference type="Proteomes" id="UP000218767">
    <property type="component" value="Unassembled WGS sequence"/>
</dbReference>
<dbReference type="CDD" id="cd07262">
    <property type="entry name" value="VOC_like"/>
    <property type="match status" value="1"/>
</dbReference>
<dbReference type="InterPro" id="IPR029068">
    <property type="entry name" value="Glyas_Bleomycin-R_OHBP_Dase"/>
</dbReference>
<dbReference type="PROSITE" id="PS51819">
    <property type="entry name" value="VOC"/>
    <property type="match status" value="1"/>
</dbReference>
<dbReference type="PANTHER" id="PTHR35006">
    <property type="entry name" value="GLYOXALASE FAMILY PROTEIN (AFU_ORTHOLOGUE AFUA_5G14830)"/>
    <property type="match status" value="1"/>
</dbReference>
<dbReference type="Pfam" id="PF00903">
    <property type="entry name" value="Glyoxalase"/>
    <property type="match status" value="1"/>
</dbReference>
<dbReference type="AlphaFoldDB" id="A0A2A4XA06"/>
<dbReference type="PANTHER" id="PTHR35006:SF1">
    <property type="entry name" value="BLL2941 PROTEIN"/>
    <property type="match status" value="1"/>
</dbReference>
<name>A0A2A4XA06_9GAMM</name>
<feature type="domain" description="VOC" evidence="1">
    <location>
        <begin position="1"/>
        <end position="121"/>
    </location>
</feature>
<reference evidence="3" key="1">
    <citation type="submission" date="2017-08" db="EMBL/GenBank/DDBJ databases">
        <title>A dynamic microbial community with high functional redundancy inhabits the cold, oxic subseafloor aquifer.</title>
        <authorList>
            <person name="Tully B.J."/>
            <person name="Wheat C.G."/>
            <person name="Glazer B.T."/>
            <person name="Huber J.A."/>
        </authorList>
    </citation>
    <scope>NUCLEOTIDE SEQUENCE [LARGE SCALE GENOMIC DNA]</scope>
</reference>
<accession>A0A2A4XA06</accession>
<dbReference type="InterPro" id="IPR004360">
    <property type="entry name" value="Glyas_Fos-R_dOase_dom"/>
</dbReference>
<evidence type="ECO:0000259" key="1">
    <source>
        <dbReference type="PROSITE" id="PS51819"/>
    </source>
</evidence>